<evidence type="ECO:0000313" key="2">
    <source>
        <dbReference type="EMBL" id="SDY47743.1"/>
    </source>
</evidence>
<dbReference type="EMBL" id="FNOV01000009">
    <property type="protein sequence ID" value="SDY47743.1"/>
    <property type="molecule type" value="Genomic_DNA"/>
</dbReference>
<reference evidence="3" key="1">
    <citation type="submission" date="2016-10" db="EMBL/GenBank/DDBJ databases">
        <authorList>
            <person name="Varghese N."/>
            <person name="Submissions S."/>
        </authorList>
    </citation>
    <scope>NUCLEOTIDE SEQUENCE [LARGE SCALE GENOMIC DNA]</scope>
    <source>
        <strain evidence="3">CGMCC 1.8975</strain>
    </source>
</reference>
<dbReference type="AlphaFoldDB" id="A0A1H3K6E7"/>
<evidence type="ECO:0000313" key="3">
    <source>
        <dbReference type="Proteomes" id="UP000199249"/>
    </source>
</evidence>
<protein>
    <submittedName>
        <fullName evidence="2">Uncharacterized protein</fullName>
    </submittedName>
</protein>
<proteinExistence type="predicted"/>
<organism evidence="2 3">
    <name type="scientific">Hymenobacter psychrophilus</name>
    <dbReference type="NCBI Taxonomy" id="651662"/>
    <lineage>
        <taxon>Bacteria</taxon>
        <taxon>Pseudomonadati</taxon>
        <taxon>Bacteroidota</taxon>
        <taxon>Cytophagia</taxon>
        <taxon>Cytophagales</taxon>
        <taxon>Hymenobacteraceae</taxon>
        <taxon>Hymenobacter</taxon>
    </lineage>
</organism>
<keyword evidence="3" id="KW-1185">Reference proteome</keyword>
<dbReference type="STRING" id="651662.SAMN04488069_10918"/>
<feature type="region of interest" description="Disordered" evidence="1">
    <location>
        <begin position="1"/>
        <end position="30"/>
    </location>
</feature>
<name>A0A1H3K6E7_9BACT</name>
<feature type="compositionally biased region" description="Polar residues" evidence="1">
    <location>
        <begin position="19"/>
        <end position="30"/>
    </location>
</feature>
<dbReference type="RefSeq" id="WP_092741101.1">
    <property type="nucleotide sequence ID" value="NZ_FNOV01000009.1"/>
</dbReference>
<accession>A0A1H3K6E7</accession>
<dbReference type="Proteomes" id="UP000199249">
    <property type="component" value="Unassembled WGS sequence"/>
</dbReference>
<sequence>MSIKTPPPSLLARPCASATRFSPVSRSGKTGLSIGLRAQRLVQEADATMSPDIWGCDYLSPGSEADSSQPKGLPAAN</sequence>
<gene>
    <name evidence="2" type="ORF">SAMN04488069_10918</name>
</gene>
<evidence type="ECO:0000256" key="1">
    <source>
        <dbReference type="SAM" id="MobiDB-lite"/>
    </source>
</evidence>